<dbReference type="InterPro" id="IPR036869">
    <property type="entry name" value="J_dom_sf"/>
</dbReference>
<dbReference type="SUPFAM" id="SSF46565">
    <property type="entry name" value="Chaperone J-domain"/>
    <property type="match status" value="1"/>
</dbReference>
<dbReference type="RefSeq" id="WP_166104691.1">
    <property type="nucleotide sequence ID" value="NZ_CP096255.1"/>
</dbReference>
<accession>A0A8T5VLK8</accession>
<gene>
    <name evidence="1" type="ORF">HAP41_0000005330</name>
</gene>
<dbReference type="EMBL" id="CP096255">
    <property type="protein sequence ID" value="UPT88514.1"/>
    <property type="molecule type" value="Genomic_DNA"/>
</dbReference>
<protein>
    <submittedName>
        <fullName evidence="1">Molecular chaperone DnaJ</fullName>
    </submittedName>
</protein>
<reference evidence="1" key="1">
    <citation type="journal article" date="2017" name="Syst. Appl. Microbiol.">
        <title>Soybeans inoculated with root zone soils of Canadian native legumes harbour diverse and novel Bradyrhizobium spp. that possess agricultural potential.</title>
        <authorList>
            <person name="Bromfield E.S.P."/>
            <person name="Cloutier S."/>
            <person name="Tambong J.T."/>
            <person name="Tran Thi T.V."/>
        </authorList>
    </citation>
    <scope>NUCLEOTIDE SEQUENCE</scope>
    <source>
        <strain evidence="1">1S5</strain>
    </source>
</reference>
<sequence>MAGMRLKAETGNDRGGFWTILIGVFMSMGFSGQLLTWLGYSIPAADNMAVRVAVFALFVALSYAAFLAAVLVFARLLTLTFASIEWFVRLAISALETLLTAAVDHGRTALKSALALPLLPVRIAASWLHARYLAPFLEQRRQRAELRRLYEEVRGDYASFEEFLRAFHGGGKADAKDETMREEEERKPEPVDKFEFACRTLGLSSDALTQAQLKARFLELMKAVHPDVIGPNVFATQINEAREIIRARKGWK</sequence>
<dbReference type="AlphaFoldDB" id="A0A8T5VLK8"/>
<evidence type="ECO:0000313" key="1">
    <source>
        <dbReference type="EMBL" id="UPT88514.1"/>
    </source>
</evidence>
<reference evidence="1" key="2">
    <citation type="submission" date="2022-04" db="EMBL/GenBank/DDBJ databases">
        <authorList>
            <person name="Bromfield E.S.P."/>
            <person name="Cloutier S."/>
        </authorList>
    </citation>
    <scope>NUCLEOTIDE SEQUENCE</scope>
    <source>
        <strain evidence="1">1S5</strain>
    </source>
</reference>
<organism evidence="1 2">
    <name type="scientific">Bradyrhizobium barranii subsp. apii</name>
    <dbReference type="NCBI Taxonomy" id="2819348"/>
    <lineage>
        <taxon>Bacteria</taxon>
        <taxon>Pseudomonadati</taxon>
        <taxon>Pseudomonadota</taxon>
        <taxon>Alphaproteobacteria</taxon>
        <taxon>Hyphomicrobiales</taxon>
        <taxon>Nitrobacteraceae</taxon>
        <taxon>Bradyrhizobium</taxon>
        <taxon>Bradyrhizobium barranii</taxon>
    </lineage>
</organism>
<dbReference type="Proteomes" id="UP000551709">
    <property type="component" value="Chromosome"/>
</dbReference>
<proteinExistence type="predicted"/>
<evidence type="ECO:0000313" key="2">
    <source>
        <dbReference type="Proteomes" id="UP000551709"/>
    </source>
</evidence>
<dbReference type="Gene3D" id="1.10.287.110">
    <property type="entry name" value="DnaJ domain"/>
    <property type="match status" value="1"/>
</dbReference>
<name>A0A8T5VLK8_9BRAD</name>